<keyword evidence="2" id="KW-0067">ATP-binding</keyword>
<protein>
    <submittedName>
        <fullName evidence="5">AAA family ATPase</fullName>
    </submittedName>
</protein>
<dbReference type="CDD" id="cd06170">
    <property type="entry name" value="LuxR_C_like"/>
    <property type="match status" value="1"/>
</dbReference>
<dbReference type="SMART" id="SM00421">
    <property type="entry name" value="HTH_LUXR"/>
    <property type="match status" value="1"/>
</dbReference>
<dbReference type="InterPro" id="IPR036388">
    <property type="entry name" value="WH-like_DNA-bd_sf"/>
</dbReference>
<sequence length="995" mass="106063">MGVVPQTSLTSPLVGREAELARLTGVLERARAGEARAVLIAGDAGVGKTRTLDEVAGRAVAAGTTVLTGHCVDLGDVGLPYLPFTEILGVLAADERFAPVLAAHPVADRLLGGGPDDGSAPARADGGRGRLRLFEGVAALLTELAALAPLLLVLEDLHWADQSSRDLLRFLLSRGVLQRPAGGAPGHRLAVLASYRADDLHRRHPLRPLLAELVRLPAVERLELRPLPDADVARLVRSLRDRPLPDATVHRIVERAEGNAFYAEELVAATDAPVEGVPSGLADVLLIRFEQLSDTAQQVLRTAAVAGRRVGHDLLRDAVGLPDEELEPALREALGRQLLVAGDDGAYSFRHALAREAVYADLLPGERSRLHGAFARLLAGPGRRSDSAAERAHHYRESHDLPEALAASLEAADHAQRVGAPAEELRHVEAALDLWGAVDACARPVGPDVVTLTLRASAAAAHAGELHRAVSLTRSALAGLGQDADLELAARVRYTLAGNLLDVDNLSAAFAHSSEALDLIPAEPPSSTWVWAAATHVMTARQVGESETALRVARRALRVAEELGVPDARADLLISLAGLGGGSGSRSTSVGRERLREARELARRAGNAPVEMRALFNLAIGCFESGDLEECLHWAAEGLDRARRSGLLSSPYPREMRYLRLLVQYTLGHWDECVREAADDTGVLPAAGSHELGPGLYVALARGDLGAAERARALLQEPFDWMGTLVAGIVLTDAAVLRGDAEDAVRWARSTVETLTDDAGTPPAVTVRLTTLALSSVADAVVERRGAGDEAEVRRWTDTAARLLEQARSSAGHSFDGIPQGPEGQAWLSRAEAEWARIVSGPDPAAWEKAVAAFSYGDAYERARCRLRLAEALLAADRREEAAAEADTVRREADRLGATLLRERIKDLVRRGRLTDAVPGSDRTAVLTAREQDVLRLLALGRSNRRIGEELYISAKTASVHVSNILGKLGAASRTEAVAVAYRQGLVTSEPSPSE</sequence>
<evidence type="ECO:0000313" key="6">
    <source>
        <dbReference type="Proteomes" id="UP001180724"/>
    </source>
</evidence>
<keyword evidence="3" id="KW-0175">Coiled coil</keyword>
<dbReference type="PROSITE" id="PS50043">
    <property type="entry name" value="HTH_LUXR_2"/>
    <property type="match status" value="1"/>
</dbReference>
<feature type="domain" description="HTH luxR-type" evidence="4">
    <location>
        <begin position="920"/>
        <end position="985"/>
    </location>
</feature>
<dbReference type="RefSeq" id="WP_311573435.1">
    <property type="nucleotide sequence ID" value="NZ_JAVRFH010000014.1"/>
</dbReference>
<evidence type="ECO:0000259" key="4">
    <source>
        <dbReference type="PROSITE" id="PS50043"/>
    </source>
</evidence>
<evidence type="ECO:0000256" key="2">
    <source>
        <dbReference type="ARBA" id="ARBA00022840"/>
    </source>
</evidence>
<reference evidence="5" key="1">
    <citation type="submission" date="2024-05" db="EMBL/GenBank/DDBJ databases">
        <title>30 novel species of actinomycetes from the DSMZ collection.</title>
        <authorList>
            <person name="Nouioui I."/>
        </authorList>
    </citation>
    <scope>NUCLEOTIDE SEQUENCE</scope>
    <source>
        <strain evidence="5">DSM 40712</strain>
    </source>
</reference>
<proteinExistence type="predicted"/>
<feature type="coiled-coil region" evidence="3">
    <location>
        <begin position="860"/>
        <end position="899"/>
    </location>
</feature>
<gene>
    <name evidence="5" type="ORF">RM812_16930</name>
</gene>
<evidence type="ECO:0000313" key="5">
    <source>
        <dbReference type="EMBL" id="MDT0611902.1"/>
    </source>
</evidence>
<dbReference type="EMBL" id="JAVRFH010000014">
    <property type="protein sequence ID" value="MDT0611902.1"/>
    <property type="molecule type" value="Genomic_DNA"/>
</dbReference>
<organism evidence="5 6">
    <name type="scientific">Streptomyces lancefieldiae</name>
    <dbReference type="NCBI Taxonomy" id="3075520"/>
    <lineage>
        <taxon>Bacteria</taxon>
        <taxon>Bacillati</taxon>
        <taxon>Actinomycetota</taxon>
        <taxon>Actinomycetes</taxon>
        <taxon>Kitasatosporales</taxon>
        <taxon>Streptomycetaceae</taxon>
        <taxon>Streptomyces</taxon>
    </lineage>
</organism>
<dbReference type="PRINTS" id="PR00038">
    <property type="entry name" value="HTHLUXR"/>
</dbReference>
<dbReference type="InterPro" id="IPR016032">
    <property type="entry name" value="Sig_transdc_resp-reg_C-effctor"/>
</dbReference>
<dbReference type="InterPro" id="IPR000792">
    <property type="entry name" value="Tscrpt_reg_LuxR_C"/>
</dbReference>
<dbReference type="PANTHER" id="PTHR16305:SF35">
    <property type="entry name" value="TRANSCRIPTIONAL ACTIVATOR DOMAIN"/>
    <property type="match status" value="1"/>
</dbReference>
<dbReference type="InterPro" id="IPR011990">
    <property type="entry name" value="TPR-like_helical_dom_sf"/>
</dbReference>
<dbReference type="InterPro" id="IPR027417">
    <property type="entry name" value="P-loop_NTPase"/>
</dbReference>
<comment type="caution">
    <text evidence="5">The sequence shown here is derived from an EMBL/GenBank/DDBJ whole genome shotgun (WGS) entry which is preliminary data.</text>
</comment>
<dbReference type="SUPFAM" id="SSF48452">
    <property type="entry name" value="TPR-like"/>
    <property type="match status" value="1"/>
</dbReference>
<dbReference type="InterPro" id="IPR041664">
    <property type="entry name" value="AAA_16"/>
</dbReference>
<dbReference type="Gene3D" id="3.40.50.300">
    <property type="entry name" value="P-loop containing nucleotide triphosphate hydrolases"/>
    <property type="match status" value="1"/>
</dbReference>
<evidence type="ECO:0000256" key="3">
    <source>
        <dbReference type="SAM" id="Coils"/>
    </source>
</evidence>
<keyword evidence="1" id="KW-0547">Nucleotide-binding</keyword>
<dbReference type="SUPFAM" id="SSF52540">
    <property type="entry name" value="P-loop containing nucleoside triphosphate hydrolases"/>
    <property type="match status" value="1"/>
</dbReference>
<dbReference type="PANTHER" id="PTHR16305">
    <property type="entry name" value="TESTICULAR SOLUBLE ADENYLYL CYCLASE"/>
    <property type="match status" value="1"/>
</dbReference>
<keyword evidence="6" id="KW-1185">Reference proteome</keyword>
<accession>A0ABU3ANY9</accession>
<dbReference type="Gene3D" id="1.10.10.10">
    <property type="entry name" value="Winged helix-like DNA-binding domain superfamily/Winged helix DNA-binding domain"/>
    <property type="match status" value="1"/>
</dbReference>
<dbReference type="Pfam" id="PF13191">
    <property type="entry name" value="AAA_16"/>
    <property type="match status" value="1"/>
</dbReference>
<dbReference type="Gene3D" id="1.25.40.10">
    <property type="entry name" value="Tetratricopeptide repeat domain"/>
    <property type="match status" value="1"/>
</dbReference>
<dbReference type="SUPFAM" id="SSF46894">
    <property type="entry name" value="C-terminal effector domain of the bipartite response regulators"/>
    <property type="match status" value="1"/>
</dbReference>
<evidence type="ECO:0000256" key="1">
    <source>
        <dbReference type="ARBA" id="ARBA00022741"/>
    </source>
</evidence>
<dbReference type="Proteomes" id="UP001180724">
    <property type="component" value="Unassembled WGS sequence"/>
</dbReference>
<dbReference type="Pfam" id="PF00196">
    <property type="entry name" value="GerE"/>
    <property type="match status" value="1"/>
</dbReference>
<name>A0ABU3ANY9_9ACTN</name>